<evidence type="ECO:0000256" key="1">
    <source>
        <dbReference type="SAM" id="Phobius"/>
    </source>
</evidence>
<proteinExistence type="predicted"/>
<feature type="transmembrane region" description="Helical" evidence="1">
    <location>
        <begin position="38"/>
        <end position="56"/>
    </location>
</feature>
<keyword evidence="1" id="KW-1133">Transmembrane helix</keyword>
<dbReference type="EMBL" id="VTAV01000002">
    <property type="protein sequence ID" value="TYR37342.1"/>
    <property type="molecule type" value="Genomic_DNA"/>
</dbReference>
<gene>
    <name evidence="2" type="ORF">FXV77_04865</name>
</gene>
<comment type="caution">
    <text evidence="2">The sequence shown here is derived from an EMBL/GenBank/DDBJ whole genome shotgun (WGS) entry which is preliminary data.</text>
</comment>
<keyword evidence="1" id="KW-0812">Transmembrane</keyword>
<evidence type="ECO:0000313" key="3">
    <source>
        <dbReference type="Proteomes" id="UP000322362"/>
    </source>
</evidence>
<dbReference type="Proteomes" id="UP000322362">
    <property type="component" value="Unassembled WGS sequence"/>
</dbReference>
<feature type="transmembrane region" description="Helical" evidence="1">
    <location>
        <begin position="63"/>
        <end position="82"/>
    </location>
</feature>
<name>A0A5D4HAJ1_9SPHI</name>
<reference evidence="2 3" key="1">
    <citation type="submission" date="2019-08" db="EMBL/GenBank/DDBJ databases">
        <title>Phlebobacter frassis gen. nov. sp. nov., a new member of family Sphingobacteriaceae isolated from sand fly rearing media.</title>
        <authorList>
            <person name="Kakumanu M.L."/>
            <person name="Marayati B.F."/>
            <person name="Wada-Katsumata A."/>
            <person name="Wasserberg G."/>
            <person name="Schal C."/>
            <person name="Apperson C.S."/>
            <person name="Ponnusamy L."/>
        </authorList>
    </citation>
    <scope>NUCLEOTIDE SEQUENCE [LARGE SCALE GENOMIC DNA]</scope>
    <source>
        <strain evidence="2 3">SSI9</strain>
    </source>
</reference>
<keyword evidence="1" id="KW-0472">Membrane</keyword>
<dbReference type="AlphaFoldDB" id="A0A5D4HAJ1"/>
<accession>A0A5D4HAJ1</accession>
<evidence type="ECO:0000313" key="2">
    <source>
        <dbReference type="EMBL" id="TYR37342.1"/>
    </source>
</evidence>
<protein>
    <submittedName>
        <fullName evidence="2">Uncharacterized protein</fullName>
    </submittedName>
</protein>
<keyword evidence="3" id="KW-1185">Reference proteome</keyword>
<sequence length="90" mass="9827">MKNNFALGTALGVIFPLLAHVATTFTNIQTSLFVHKPIALYVIAATINLIAVRFLYRNGKEATANGVVLTTFLAMIVLIVVMRELVFSFA</sequence>
<dbReference type="RefSeq" id="WP_148918086.1">
    <property type="nucleotide sequence ID" value="NZ_VTAV01000002.1"/>
</dbReference>
<organism evidence="2 3">
    <name type="scientific">Sphingobacterium phlebotomi</name>
    <dbReference type="NCBI Taxonomy" id="2605433"/>
    <lineage>
        <taxon>Bacteria</taxon>
        <taxon>Pseudomonadati</taxon>
        <taxon>Bacteroidota</taxon>
        <taxon>Sphingobacteriia</taxon>
        <taxon>Sphingobacteriales</taxon>
        <taxon>Sphingobacteriaceae</taxon>
        <taxon>Sphingobacterium</taxon>
    </lineage>
</organism>